<evidence type="ECO:0000259" key="15">
    <source>
        <dbReference type="Pfam" id="PF01557"/>
    </source>
</evidence>
<feature type="binding site" evidence="13">
    <location>
        <position position="153"/>
    </location>
    <ligand>
        <name>substrate</name>
    </ligand>
</feature>
<dbReference type="RefSeq" id="WP_117003923.1">
    <property type="nucleotide sequence ID" value="NZ_BMJS01000058.1"/>
</dbReference>
<evidence type="ECO:0000256" key="6">
    <source>
        <dbReference type="ARBA" id="ARBA00022723"/>
    </source>
</evidence>
<dbReference type="InterPro" id="IPR036462">
    <property type="entry name" value="Fumarylacetoacetase_N_sf"/>
</dbReference>
<evidence type="ECO:0000256" key="3">
    <source>
        <dbReference type="ARBA" id="ARBA00004782"/>
    </source>
</evidence>
<feature type="active site" description="Proton acceptor" evidence="12">
    <location>
        <position position="144"/>
    </location>
</feature>
<feature type="binding site" evidence="14">
    <location>
        <position position="264"/>
    </location>
    <ligand>
        <name>Mg(2+)</name>
        <dbReference type="ChEBI" id="CHEBI:18420"/>
    </ligand>
</feature>
<dbReference type="InterPro" id="IPR015377">
    <property type="entry name" value="Fumarylacetoacetase_N"/>
</dbReference>
<keyword evidence="8 14" id="KW-0106">Calcium</keyword>
<gene>
    <name evidence="17" type="primary">hmgB</name>
    <name evidence="17" type="ORF">GCM10010995_26720</name>
</gene>
<evidence type="ECO:0000256" key="11">
    <source>
        <dbReference type="ARBA" id="ARBA00023232"/>
    </source>
</evidence>
<evidence type="ECO:0000256" key="10">
    <source>
        <dbReference type="ARBA" id="ARBA00022878"/>
    </source>
</evidence>
<feature type="binding site" evidence="13">
    <location>
        <position position="251"/>
    </location>
    <ligand>
        <name>substrate</name>
    </ligand>
</feature>
<reference evidence="17" key="1">
    <citation type="journal article" date="2014" name="Int. J. Syst. Evol. Microbiol.">
        <title>Complete genome sequence of Corynebacterium casei LMG S-19264T (=DSM 44701T), isolated from a smear-ripened cheese.</title>
        <authorList>
            <consortium name="US DOE Joint Genome Institute (JGI-PGF)"/>
            <person name="Walter F."/>
            <person name="Albersmeier A."/>
            <person name="Kalinowski J."/>
            <person name="Ruckert C."/>
        </authorList>
    </citation>
    <scope>NUCLEOTIDE SEQUENCE</scope>
    <source>
        <strain evidence="17">CGMCC 1.15758</strain>
    </source>
</reference>
<dbReference type="NCBIfam" id="TIGR01266">
    <property type="entry name" value="fum_ac_acetase"/>
    <property type="match status" value="1"/>
</dbReference>
<dbReference type="AlphaFoldDB" id="A0A8J2Z743"/>
<proteinExistence type="inferred from homology"/>
<accession>A0A8J2Z743</accession>
<feature type="binding site" evidence="14">
    <location>
        <position position="137"/>
    </location>
    <ligand>
        <name>Ca(2+)</name>
        <dbReference type="ChEBI" id="CHEBI:29108"/>
    </ligand>
</feature>
<evidence type="ECO:0000256" key="12">
    <source>
        <dbReference type="PIRSR" id="PIRSR605959-1"/>
    </source>
</evidence>
<dbReference type="InterPro" id="IPR005959">
    <property type="entry name" value="Fumarylacetoacetase"/>
</dbReference>
<reference evidence="17" key="2">
    <citation type="submission" date="2020-09" db="EMBL/GenBank/DDBJ databases">
        <authorList>
            <person name="Sun Q."/>
            <person name="Zhou Y."/>
        </authorList>
    </citation>
    <scope>NUCLEOTIDE SEQUENCE</scope>
    <source>
        <strain evidence="17">CGMCC 1.15758</strain>
    </source>
</reference>
<evidence type="ECO:0000259" key="16">
    <source>
        <dbReference type="Pfam" id="PF09298"/>
    </source>
</evidence>
<dbReference type="InterPro" id="IPR036663">
    <property type="entry name" value="Fumarylacetoacetase_C_sf"/>
</dbReference>
<dbReference type="GO" id="GO:1902000">
    <property type="term" value="P:homogentisate catabolic process"/>
    <property type="evidence" value="ECO:0007669"/>
    <property type="project" value="TreeGrafter"/>
</dbReference>
<feature type="binding site" evidence="13">
    <location>
        <position position="361"/>
    </location>
    <ligand>
        <name>substrate</name>
    </ligand>
</feature>
<feature type="binding site" evidence="14">
    <location>
        <position position="210"/>
    </location>
    <ligand>
        <name>Ca(2+)</name>
        <dbReference type="ChEBI" id="CHEBI:29108"/>
    </ligand>
</feature>
<dbReference type="InterPro" id="IPR011234">
    <property type="entry name" value="Fumarylacetoacetase-like_C"/>
</dbReference>
<dbReference type="Pfam" id="PF01557">
    <property type="entry name" value="FAA_hydrolase"/>
    <property type="match status" value="1"/>
</dbReference>
<dbReference type="Proteomes" id="UP000636949">
    <property type="component" value="Unassembled WGS sequence"/>
</dbReference>
<feature type="binding site" evidence="14">
    <location>
        <position position="212"/>
    </location>
    <ligand>
        <name>Ca(2+)</name>
        <dbReference type="ChEBI" id="CHEBI:29108"/>
    </ligand>
</feature>
<keyword evidence="18" id="KW-1185">Reference proteome</keyword>
<dbReference type="Pfam" id="PF09298">
    <property type="entry name" value="FAA_hydrolase_N"/>
    <property type="match status" value="1"/>
</dbReference>
<keyword evidence="10" id="KW-0828">Tyrosine catabolism</keyword>
<evidence type="ECO:0000256" key="4">
    <source>
        <dbReference type="ARBA" id="ARBA00010211"/>
    </source>
</evidence>
<sequence length="449" mass="50152">MLTIKANNPNLKSFIAVDKDCHFPIQNLPFGIFSKTGEDKSKKRIGVAIGQYILDVKAAHNEGLLHEFNVDLAQMSALNDLFQHGRKKVRELRQIISDLLNSETATLRDNKSLRDKVLIKQSDCTLYLPIEVKGFTDFYSSREHAENVGKMFRDKDNPLLPNWLHLPVAYDGRAGSVVVSGTEVVRPNGQIKPNPDEAPIFSPSKALDVEVEMGAIIGMPSQHGQPVTIDQAPEHVIGMVLVNDWSARDIQKWEYQPLGPFLSKNFATSISAWVVTLDALEPFRVPSPKQETEVLSYLKRKEHWAVDVELQLSIKPAKEPNYEVISTTNYKYMYWDMMQQLAHHSVNGCPMMTGDILASGTISGKTKDSLGCFLEITEGGKHPVVLKNGDKRVFLQDGDVARIAGFCQGQGYKVGFGELTGEIVPFSATLTNNNAQRENEHENKQQVCF</sequence>
<keyword evidence="11" id="KW-0585">Phenylalanine catabolism</keyword>
<evidence type="ECO:0000313" key="17">
    <source>
        <dbReference type="EMBL" id="GGG07806.1"/>
    </source>
</evidence>
<name>A0A8J2Z743_9GAMM</name>
<evidence type="ECO:0000256" key="5">
    <source>
        <dbReference type="ARBA" id="ARBA00012094"/>
    </source>
</evidence>
<keyword evidence="6 14" id="KW-0479">Metal-binding</keyword>
<comment type="cofactor">
    <cofactor evidence="2 14">
        <name>Mg(2+)</name>
        <dbReference type="ChEBI" id="CHEBI:18420"/>
    </cofactor>
</comment>
<dbReference type="GO" id="GO:0006572">
    <property type="term" value="P:L-tyrosine catabolic process"/>
    <property type="evidence" value="ECO:0007669"/>
    <property type="project" value="UniProtKB-KW"/>
</dbReference>
<protein>
    <recommendedName>
        <fullName evidence="5">fumarylacetoacetase</fullName>
        <ecNumber evidence="5">3.7.1.2</ecNumber>
    </recommendedName>
</protein>
<feature type="binding site" evidence="14">
    <location>
        <position position="268"/>
    </location>
    <ligand>
        <name>Mg(2+)</name>
        <dbReference type="ChEBI" id="CHEBI:18420"/>
    </ligand>
</feature>
<dbReference type="EMBL" id="BMJS01000058">
    <property type="protein sequence ID" value="GGG07806.1"/>
    <property type="molecule type" value="Genomic_DNA"/>
</dbReference>
<dbReference type="Gene3D" id="3.90.850.10">
    <property type="entry name" value="Fumarylacetoacetase-like, C-terminal domain"/>
    <property type="match status" value="1"/>
</dbReference>
<dbReference type="SUPFAM" id="SSF56529">
    <property type="entry name" value="FAH"/>
    <property type="match status" value="1"/>
</dbReference>
<feature type="binding site" evidence="13">
    <location>
        <position position="255"/>
    </location>
    <ligand>
        <name>substrate</name>
    </ligand>
</feature>
<dbReference type="Gene3D" id="2.30.30.230">
    <property type="entry name" value="Fumarylacetoacetase, N-terminal domain"/>
    <property type="match status" value="1"/>
</dbReference>
<dbReference type="GO" id="GO:0046872">
    <property type="term" value="F:metal ion binding"/>
    <property type="evidence" value="ECO:0007669"/>
    <property type="project" value="UniProtKB-KW"/>
</dbReference>
<feature type="binding site" evidence="13">
    <location>
        <position position="139"/>
    </location>
    <ligand>
        <name>substrate</name>
    </ligand>
</feature>
<evidence type="ECO:0000313" key="18">
    <source>
        <dbReference type="Proteomes" id="UP000636949"/>
    </source>
</evidence>
<evidence type="ECO:0000256" key="13">
    <source>
        <dbReference type="PIRSR" id="PIRSR605959-2"/>
    </source>
</evidence>
<evidence type="ECO:0000256" key="1">
    <source>
        <dbReference type="ARBA" id="ARBA00001913"/>
    </source>
</evidence>
<organism evidence="17 18">
    <name type="scientific">Cysteiniphilum litorale</name>
    <dbReference type="NCBI Taxonomy" id="2056700"/>
    <lineage>
        <taxon>Bacteria</taxon>
        <taxon>Pseudomonadati</taxon>
        <taxon>Pseudomonadota</taxon>
        <taxon>Gammaproteobacteria</taxon>
        <taxon>Thiotrichales</taxon>
        <taxon>Fastidiosibacteraceae</taxon>
        <taxon>Cysteiniphilum</taxon>
    </lineage>
</organism>
<evidence type="ECO:0000256" key="2">
    <source>
        <dbReference type="ARBA" id="ARBA00001946"/>
    </source>
</evidence>
<dbReference type="SUPFAM" id="SSF63433">
    <property type="entry name" value="Fumarylacetoacetate hydrolase, FAH, N-terminal domain"/>
    <property type="match status" value="1"/>
</dbReference>
<evidence type="ECO:0000256" key="9">
    <source>
        <dbReference type="ARBA" id="ARBA00022842"/>
    </source>
</evidence>
<keyword evidence="9 14" id="KW-0460">Magnesium</keyword>
<feature type="binding site" evidence="14">
    <location>
        <position position="244"/>
    </location>
    <ligand>
        <name>Ca(2+)</name>
        <dbReference type="ChEBI" id="CHEBI:29108"/>
    </ligand>
</feature>
<dbReference type="PANTHER" id="PTHR43069">
    <property type="entry name" value="FUMARYLACETOACETASE"/>
    <property type="match status" value="1"/>
</dbReference>
<comment type="pathway">
    <text evidence="3">Amino-acid degradation; L-phenylalanine degradation; acetoacetate and fumarate from L-phenylalanine: step 6/6.</text>
</comment>
<dbReference type="EC" id="3.7.1.2" evidence="5"/>
<dbReference type="OrthoDB" id="3766879at2"/>
<dbReference type="GO" id="GO:0004334">
    <property type="term" value="F:fumarylacetoacetase activity"/>
    <property type="evidence" value="ECO:0007669"/>
    <property type="project" value="UniProtKB-EC"/>
</dbReference>
<feature type="domain" description="Fumarylacetoacetase-like C-terminal" evidence="15">
    <location>
        <begin position="135"/>
        <end position="419"/>
    </location>
</feature>
<evidence type="ECO:0000256" key="14">
    <source>
        <dbReference type="PIRSR" id="PIRSR605959-3"/>
    </source>
</evidence>
<evidence type="ECO:0000256" key="7">
    <source>
        <dbReference type="ARBA" id="ARBA00022801"/>
    </source>
</evidence>
<comment type="similarity">
    <text evidence="4">Belongs to the FAH family.</text>
</comment>
<dbReference type="GO" id="GO:0006559">
    <property type="term" value="P:L-phenylalanine catabolic process"/>
    <property type="evidence" value="ECO:0007669"/>
    <property type="project" value="UniProtKB-UniPathway"/>
</dbReference>
<dbReference type="UniPathway" id="UPA00139">
    <property type="reaction ID" value="UER00341"/>
</dbReference>
<feature type="binding site" evidence="14">
    <location>
        <position position="244"/>
    </location>
    <ligand>
        <name>Mg(2+)</name>
        <dbReference type="ChEBI" id="CHEBI:18420"/>
    </ligand>
</feature>
<feature type="domain" description="Fumarylacetoacetase N-terminal" evidence="16">
    <location>
        <begin position="26"/>
        <end position="129"/>
    </location>
</feature>
<evidence type="ECO:0000256" key="8">
    <source>
        <dbReference type="ARBA" id="ARBA00022837"/>
    </source>
</evidence>
<dbReference type="PANTHER" id="PTHR43069:SF2">
    <property type="entry name" value="FUMARYLACETOACETASE"/>
    <property type="match status" value="1"/>
</dbReference>
<comment type="caution">
    <text evidence="17">The sequence shown here is derived from an EMBL/GenBank/DDBJ whole genome shotgun (WGS) entry which is preliminary data.</text>
</comment>
<dbReference type="FunFam" id="3.90.850.10:FF:000004">
    <property type="entry name" value="Fumarylacetoacetase"/>
    <property type="match status" value="1"/>
</dbReference>
<comment type="cofactor">
    <cofactor evidence="1 14">
        <name>Ca(2+)</name>
        <dbReference type="ChEBI" id="CHEBI:29108"/>
    </cofactor>
</comment>
<keyword evidence="7" id="KW-0378">Hydrolase</keyword>